<dbReference type="EMBL" id="JAGYPE010000002">
    <property type="protein sequence ID" value="MBS4182347.1"/>
    <property type="molecule type" value="Genomic_DNA"/>
</dbReference>
<protein>
    <submittedName>
        <fullName evidence="3">Uncharacterized protein</fullName>
    </submittedName>
</protein>
<comment type="caution">
    <text evidence="3">The sequence shown here is derived from an EMBL/GenBank/DDBJ whole genome shotgun (WGS) entry which is preliminary data.</text>
</comment>
<reference evidence="3" key="1">
    <citation type="submission" date="2021-05" db="EMBL/GenBank/DDBJ databases">
        <title>Novel Bacillus species.</title>
        <authorList>
            <person name="Liu G."/>
        </authorList>
    </citation>
    <scope>NUCLEOTIDE SEQUENCE</scope>
    <source>
        <strain evidence="3">FJAT-50051</strain>
    </source>
</reference>
<accession>A0A942Y8F9</accession>
<feature type="compositionally biased region" description="Low complexity" evidence="1">
    <location>
        <begin position="172"/>
        <end position="186"/>
    </location>
</feature>
<name>A0A942Y8F9_9BACI</name>
<dbReference type="AlphaFoldDB" id="A0A942Y8F9"/>
<feature type="transmembrane region" description="Helical" evidence="2">
    <location>
        <begin position="23"/>
        <end position="42"/>
    </location>
</feature>
<evidence type="ECO:0000313" key="3">
    <source>
        <dbReference type="EMBL" id="MBS4182347.1"/>
    </source>
</evidence>
<keyword evidence="2" id="KW-0812">Transmembrane</keyword>
<feature type="transmembrane region" description="Helical" evidence="2">
    <location>
        <begin position="100"/>
        <end position="121"/>
    </location>
</feature>
<keyword evidence="2" id="KW-0472">Membrane</keyword>
<evidence type="ECO:0000256" key="1">
    <source>
        <dbReference type="SAM" id="MobiDB-lite"/>
    </source>
</evidence>
<organism evidence="3">
    <name type="scientific">Neobacillus citreus</name>
    <dbReference type="NCBI Taxonomy" id="2833578"/>
    <lineage>
        <taxon>Bacteria</taxon>
        <taxon>Bacillati</taxon>
        <taxon>Bacillota</taxon>
        <taxon>Bacilli</taxon>
        <taxon>Bacillales</taxon>
        <taxon>Bacillaceae</taxon>
        <taxon>Neobacillus</taxon>
    </lineage>
</organism>
<feature type="transmembrane region" description="Helical" evidence="2">
    <location>
        <begin position="127"/>
        <end position="147"/>
    </location>
</feature>
<feature type="region of interest" description="Disordered" evidence="1">
    <location>
        <begin position="166"/>
        <end position="186"/>
    </location>
</feature>
<proteinExistence type="predicted"/>
<keyword evidence="2" id="KW-1133">Transmembrane helix</keyword>
<evidence type="ECO:0000256" key="2">
    <source>
        <dbReference type="SAM" id="Phobius"/>
    </source>
</evidence>
<sequence>MVAIALAALQSTRHWTGTGPLRSAVAIALTALAVGLLVSACVPKQSAPSSSTVNGRQVRPDRILAPRDSVQEYLGRRPRDVLPRGRDAVLADTPRLQRGLVSRLVVTTPVVTALACGGAIGPLLGEVRVFVVLWPVLYLCTLPDLVLRIGRAERARLSALATDEPPVRQRYGDGLPSGSKLGLPGD</sequence>
<gene>
    <name evidence="3" type="ORF">KHB02_13195</name>
</gene>